<evidence type="ECO:0000256" key="6">
    <source>
        <dbReference type="ARBA" id="ARBA00022989"/>
    </source>
</evidence>
<dbReference type="Pfam" id="PF07019">
    <property type="entry name" value="EMC6"/>
    <property type="match status" value="1"/>
</dbReference>
<dbReference type="EMBL" id="JMSE01000277">
    <property type="protein sequence ID" value="KDN70936.1"/>
    <property type="molecule type" value="Genomic_DNA"/>
</dbReference>
<comment type="similarity">
    <text evidence="2">Belongs to the EMC6 family.</text>
</comment>
<organism evidence="9 10">
    <name type="scientific">Colletotrichum sublineola</name>
    <name type="common">Sorghum anthracnose fungus</name>
    <dbReference type="NCBI Taxonomy" id="1173701"/>
    <lineage>
        <taxon>Eukaryota</taxon>
        <taxon>Fungi</taxon>
        <taxon>Dikarya</taxon>
        <taxon>Ascomycota</taxon>
        <taxon>Pezizomycotina</taxon>
        <taxon>Sordariomycetes</taxon>
        <taxon>Hypocreomycetidae</taxon>
        <taxon>Glomerellales</taxon>
        <taxon>Glomerellaceae</taxon>
        <taxon>Colletotrichum</taxon>
        <taxon>Colletotrichum graminicola species complex</taxon>
    </lineage>
</organism>
<gene>
    <name evidence="9" type="ORF">CSUB01_08153</name>
</gene>
<dbReference type="eggNOG" id="KOG4455">
    <property type="taxonomic scope" value="Eukaryota"/>
</dbReference>
<feature type="transmembrane region" description="Helical" evidence="8">
    <location>
        <begin position="190"/>
        <end position="215"/>
    </location>
</feature>
<dbReference type="STRING" id="1173701.A0A066XYS3"/>
<comment type="caution">
    <text evidence="9">The sequence shown here is derived from an EMBL/GenBank/DDBJ whole genome shotgun (WGS) entry which is preliminary data.</text>
</comment>
<keyword evidence="10" id="KW-1185">Reference proteome</keyword>
<evidence type="ECO:0000256" key="2">
    <source>
        <dbReference type="ARBA" id="ARBA00009436"/>
    </source>
</evidence>
<evidence type="ECO:0000256" key="8">
    <source>
        <dbReference type="SAM" id="Phobius"/>
    </source>
</evidence>
<evidence type="ECO:0000256" key="1">
    <source>
        <dbReference type="ARBA" id="ARBA00004477"/>
    </source>
</evidence>
<evidence type="ECO:0000256" key="4">
    <source>
        <dbReference type="ARBA" id="ARBA00022692"/>
    </source>
</evidence>
<keyword evidence="6 8" id="KW-1133">Transmembrane helix</keyword>
<feature type="transmembrane region" description="Helical" evidence="8">
    <location>
        <begin position="149"/>
        <end position="169"/>
    </location>
</feature>
<dbReference type="AlphaFoldDB" id="A0A066XYS3"/>
<dbReference type="GO" id="GO:0072546">
    <property type="term" value="C:EMC complex"/>
    <property type="evidence" value="ECO:0007669"/>
    <property type="project" value="InterPro"/>
</dbReference>
<evidence type="ECO:0000313" key="9">
    <source>
        <dbReference type="EMBL" id="KDN70936.1"/>
    </source>
</evidence>
<dbReference type="GO" id="GO:0000045">
    <property type="term" value="P:autophagosome assembly"/>
    <property type="evidence" value="ECO:0007669"/>
    <property type="project" value="TreeGrafter"/>
</dbReference>
<evidence type="ECO:0000256" key="7">
    <source>
        <dbReference type="ARBA" id="ARBA00023136"/>
    </source>
</evidence>
<name>A0A066XYS3_COLSU</name>
<dbReference type="PANTHER" id="PTHR20994:SF0">
    <property type="entry name" value="ER MEMBRANE PROTEIN COMPLEX SUBUNIT 6"/>
    <property type="match status" value="1"/>
</dbReference>
<dbReference type="GO" id="GO:0034975">
    <property type="term" value="P:protein folding in endoplasmic reticulum"/>
    <property type="evidence" value="ECO:0007669"/>
    <property type="project" value="TreeGrafter"/>
</dbReference>
<evidence type="ECO:0000256" key="5">
    <source>
        <dbReference type="ARBA" id="ARBA00022824"/>
    </source>
</evidence>
<dbReference type="OrthoDB" id="16510at2759"/>
<keyword evidence="7 8" id="KW-0472">Membrane</keyword>
<proteinExistence type="inferred from homology"/>
<evidence type="ECO:0000313" key="10">
    <source>
        <dbReference type="Proteomes" id="UP000027238"/>
    </source>
</evidence>
<protein>
    <recommendedName>
        <fullName evidence="3">ER membrane protein complex subunit 6</fullName>
    </recommendedName>
</protein>
<dbReference type="PANTHER" id="PTHR20994">
    <property type="entry name" value="ER MEMBRANE PROTEIN COMPLEX SUBUNIT 6"/>
    <property type="match status" value="1"/>
</dbReference>
<sequence length="217" mass="24262">MQMTDSKETQSHVQAMTCRVTEELYDSLALTTGASTQQRNTLEDLISPGIIIIKQDYLEPCNPHTSTQKTANMPSEREYQISPIVQESVMHNTKVGYLLWHPSVIVRDRRKLLLMLCSSTKTLSNLQSLTASLFGVAAGILGLESYNGFLFYFLFSFLTIALFYIFRIAPESTSAGLPLLDTSRYFKGPLDVWTSGLLGGLPGFILTWTLFYGIVRA</sequence>
<dbReference type="Proteomes" id="UP000027238">
    <property type="component" value="Unassembled WGS sequence"/>
</dbReference>
<reference evidence="10" key="1">
    <citation type="journal article" date="2014" name="Genome Announc.">
        <title>Draft genome sequence of Colletotrichum sublineola, a destructive pathogen of cultivated sorghum.</title>
        <authorList>
            <person name="Baroncelli R."/>
            <person name="Sanz-Martin J.M."/>
            <person name="Rech G.E."/>
            <person name="Sukno S.A."/>
            <person name="Thon M.R."/>
        </authorList>
    </citation>
    <scope>NUCLEOTIDE SEQUENCE [LARGE SCALE GENOMIC DNA]</scope>
    <source>
        <strain evidence="10">TX430BB</strain>
    </source>
</reference>
<accession>A0A066XYS3</accession>
<evidence type="ECO:0000256" key="3">
    <source>
        <dbReference type="ARBA" id="ARBA00020827"/>
    </source>
</evidence>
<dbReference type="InterPro" id="IPR029008">
    <property type="entry name" value="EMC6-like"/>
</dbReference>
<dbReference type="InterPro" id="IPR008504">
    <property type="entry name" value="Emc6"/>
</dbReference>
<keyword evidence="4 8" id="KW-0812">Transmembrane</keyword>
<dbReference type="HOGENOM" id="CLU_110781_4_0_1"/>
<comment type="subcellular location">
    <subcellularLocation>
        <location evidence="1">Endoplasmic reticulum membrane</location>
        <topology evidence="1">Multi-pass membrane protein</topology>
    </subcellularLocation>
</comment>
<keyword evidence="5" id="KW-0256">Endoplasmic reticulum</keyword>